<evidence type="ECO:0000256" key="3">
    <source>
        <dbReference type="ARBA" id="ARBA00022989"/>
    </source>
</evidence>
<dbReference type="GO" id="GO:0016020">
    <property type="term" value="C:membrane"/>
    <property type="evidence" value="ECO:0007669"/>
    <property type="project" value="UniProtKB-SubCell"/>
</dbReference>
<keyword evidence="3 7" id="KW-1133">Transmembrane helix</keyword>
<evidence type="ECO:0000256" key="5">
    <source>
        <dbReference type="SAM" id="Coils"/>
    </source>
</evidence>
<sequence length="461" mass="47885">MRISRRRGWLAAVAFALTVKADVNFDPNSFVGSWGPEAILSYEKAQSNPFKWTASGANAAEILLFSFTDQDDHPTQIGRGQATSEAQEPSVDATISTPNPTDGPTNPDGSASGKKARDLQKRQAHTDGNQNMTLLVSESPSGGQVSFSQLSISSLKDIIPSGTLLFFQATWTGNQATSRVFTLVQGQSEYLEYKNNSHFSNPAPYQWAGTNTASATPTATTMLSPSASDQSPDASGVQPAGSPAKSAGDSGLSTGAVIGIAVACGVVGLALLFGLVWCLLRRRQKKTAMLPVDSAYVPGNRAEDLMAEKEAAADVDAGPHSPYSDDGAPGAGPSSSAYQDGSVHGEALAAGVAGGGLAAGGLRQQPQGDQPRSFTPYSDRPSVGGAAAPAAGTPSVRAASLAPADEARVSVPSSTPGRATPRALTTPYAHLVEEGMTEEEIRRLEEEERQLDAAIEQAARR</sequence>
<evidence type="ECO:0000256" key="6">
    <source>
        <dbReference type="SAM" id="MobiDB-lite"/>
    </source>
</evidence>
<reference evidence="9 10" key="1">
    <citation type="submission" date="2018-04" db="EMBL/GenBank/DDBJ databases">
        <authorList>
            <person name="Huttner S."/>
            <person name="Dainat J."/>
        </authorList>
    </citation>
    <scope>NUCLEOTIDE SEQUENCE [LARGE SCALE GENOMIC DNA]</scope>
</reference>
<dbReference type="AlphaFoldDB" id="A0A3S4EU22"/>
<feature type="compositionally biased region" description="Basic and acidic residues" evidence="6">
    <location>
        <begin position="115"/>
        <end position="125"/>
    </location>
</feature>
<evidence type="ECO:0000313" key="10">
    <source>
        <dbReference type="Proteomes" id="UP000289323"/>
    </source>
</evidence>
<feature type="coiled-coil region" evidence="5">
    <location>
        <begin position="434"/>
        <end position="461"/>
    </location>
</feature>
<feature type="compositionally biased region" description="Polar residues" evidence="6">
    <location>
        <begin position="126"/>
        <end position="143"/>
    </location>
</feature>
<keyword evidence="8" id="KW-0732">Signal</keyword>
<dbReference type="EMBL" id="OUUZ01000001">
    <property type="protein sequence ID" value="SPQ19009.1"/>
    <property type="molecule type" value="Genomic_DNA"/>
</dbReference>
<evidence type="ECO:0000256" key="7">
    <source>
        <dbReference type="SAM" id="Phobius"/>
    </source>
</evidence>
<dbReference type="InterPro" id="IPR051694">
    <property type="entry name" value="Immunoregulatory_rcpt-like"/>
</dbReference>
<dbReference type="PANTHER" id="PTHR15549:SF26">
    <property type="entry name" value="AXIAL BUDDING PATTERN PROTEIN 2-RELATED"/>
    <property type="match status" value="1"/>
</dbReference>
<evidence type="ECO:0000256" key="1">
    <source>
        <dbReference type="ARBA" id="ARBA00004167"/>
    </source>
</evidence>
<feature type="chain" id="PRO_5018727068" evidence="8">
    <location>
        <begin position="22"/>
        <end position="461"/>
    </location>
</feature>
<protein>
    <submittedName>
        <fullName evidence="9">7f599fdf-e516-4c31-a0a0-5ffd2ee73ce1</fullName>
    </submittedName>
</protein>
<evidence type="ECO:0000313" key="9">
    <source>
        <dbReference type="EMBL" id="SPQ19009.1"/>
    </source>
</evidence>
<keyword evidence="4 7" id="KW-0472">Membrane</keyword>
<comment type="subcellular location">
    <subcellularLocation>
        <location evidence="1">Membrane</location>
        <topology evidence="1">Single-pass membrane protein</topology>
    </subcellularLocation>
</comment>
<feature type="region of interest" description="Disordered" evidence="6">
    <location>
        <begin position="73"/>
        <end position="143"/>
    </location>
</feature>
<dbReference type="GO" id="GO:0071944">
    <property type="term" value="C:cell periphery"/>
    <property type="evidence" value="ECO:0007669"/>
    <property type="project" value="UniProtKB-ARBA"/>
</dbReference>
<feature type="region of interest" description="Disordered" evidence="6">
    <location>
        <begin position="313"/>
        <end position="342"/>
    </location>
</feature>
<keyword evidence="5" id="KW-0175">Coiled coil</keyword>
<evidence type="ECO:0000256" key="8">
    <source>
        <dbReference type="SAM" id="SignalP"/>
    </source>
</evidence>
<dbReference type="Proteomes" id="UP000289323">
    <property type="component" value="Unassembled WGS sequence"/>
</dbReference>
<accession>A0A3S4EU22</accession>
<name>A0A3S4EU22_9PEZI</name>
<evidence type="ECO:0000256" key="2">
    <source>
        <dbReference type="ARBA" id="ARBA00022692"/>
    </source>
</evidence>
<gene>
    <name evidence="9" type="ORF">TT172_LOCUS1428</name>
</gene>
<feature type="signal peptide" evidence="8">
    <location>
        <begin position="1"/>
        <end position="21"/>
    </location>
</feature>
<feature type="compositionally biased region" description="Low complexity" evidence="6">
    <location>
        <begin position="97"/>
        <end position="109"/>
    </location>
</feature>
<feature type="compositionally biased region" description="Polar residues" evidence="6">
    <location>
        <begin position="364"/>
        <end position="376"/>
    </location>
</feature>
<organism evidence="9 10">
    <name type="scientific">Thermothielavioides terrestris</name>
    <dbReference type="NCBI Taxonomy" id="2587410"/>
    <lineage>
        <taxon>Eukaryota</taxon>
        <taxon>Fungi</taxon>
        <taxon>Dikarya</taxon>
        <taxon>Ascomycota</taxon>
        <taxon>Pezizomycotina</taxon>
        <taxon>Sordariomycetes</taxon>
        <taxon>Sordariomycetidae</taxon>
        <taxon>Sordariales</taxon>
        <taxon>Chaetomiaceae</taxon>
        <taxon>Thermothielavioides</taxon>
    </lineage>
</organism>
<dbReference type="PANTHER" id="PTHR15549">
    <property type="entry name" value="PAIRED IMMUNOGLOBULIN-LIKE TYPE 2 RECEPTOR"/>
    <property type="match status" value="1"/>
</dbReference>
<feature type="compositionally biased region" description="Low complexity" evidence="6">
    <location>
        <begin position="216"/>
        <end position="235"/>
    </location>
</feature>
<keyword evidence="2 7" id="KW-0812">Transmembrane</keyword>
<feature type="region of interest" description="Disordered" evidence="6">
    <location>
        <begin position="216"/>
        <end position="248"/>
    </location>
</feature>
<proteinExistence type="predicted"/>
<feature type="transmembrane region" description="Helical" evidence="7">
    <location>
        <begin position="256"/>
        <end position="280"/>
    </location>
</feature>
<feature type="compositionally biased region" description="Low complexity" evidence="6">
    <location>
        <begin position="380"/>
        <end position="399"/>
    </location>
</feature>
<evidence type="ECO:0000256" key="4">
    <source>
        <dbReference type="ARBA" id="ARBA00023136"/>
    </source>
</evidence>
<feature type="region of interest" description="Disordered" evidence="6">
    <location>
        <begin position="358"/>
        <end position="424"/>
    </location>
</feature>